<protein>
    <submittedName>
        <fullName evidence="1">Uncharacterized protein</fullName>
    </submittedName>
</protein>
<proteinExistence type="predicted"/>
<keyword evidence="2" id="KW-1185">Reference proteome</keyword>
<reference evidence="1 2" key="1">
    <citation type="submission" date="2019-03" db="EMBL/GenBank/DDBJ databases">
        <title>Metabolic reconstructions from genomes of highly enriched 'Candidatus Accumulibacter' and 'Candidatus Competibacter' bioreactor populations.</title>
        <authorList>
            <person name="Annavajhala M.K."/>
            <person name="Welles L."/>
            <person name="Abbas B."/>
            <person name="Sorokin D."/>
            <person name="Park H."/>
            <person name="Van Loosdrecht M."/>
            <person name="Chandran K."/>
        </authorList>
    </citation>
    <scope>NUCLEOTIDE SEQUENCE [LARGE SCALE GENOMIC DNA]</scope>
    <source>
        <strain evidence="1 2">SBR_G</strain>
    </source>
</reference>
<comment type="caution">
    <text evidence="1">The sequence shown here is derived from an EMBL/GenBank/DDBJ whole genome shotgun (WGS) entry which is preliminary data.</text>
</comment>
<gene>
    <name evidence="1" type="ORF">E4P82_20785</name>
</gene>
<dbReference type="Proteomes" id="UP000760480">
    <property type="component" value="Unassembled WGS sequence"/>
</dbReference>
<name>A0ABX1TTY8_9GAMM</name>
<evidence type="ECO:0000313" key="2">
    <source>
        <dbReference type="Proteomes" id="UP000760480"/>
    </source>
</evidence>
<sequence>MHPPASAGFLWTNVCPLCVCRDRAGRLETWRFTACICAVLAGPPTRPGRRARICATSPAPRPAPTCWPDGCRPSATPRGDGWIGRNGGTARMPA</sequence>
<dbReference type="EMBL" id="SPMZ01000107">
    <property type="protein sequence ID" value="NMQ21426.1"/>
    <property type="molecule type" value="Genomic_DNA"/>
</dbReference>
<evidence type="ECO:0000313" key="1">
    <source>
        <dbReference type="EMBL" id="NMQ21426.1"/>
    </source>
</evidence>
<accession>A0ABX1TTY8</accession>
<organism evidence="1 2">
    <name type="scientific">Candidatus Competibacter phosphatis</name>
    <dbReference type="NCBI Taxonomy" id="221280"/>
    <lineage>
        <taxon>Bacteria</taxon>
        <taxon>Pseudomonadati</taxon>
        <taxon>Pseudomonadota</taxon>
        <taxon>Gammaproteobacteria</taxon>
        <taxon>Candidatus Competibacteraceae</taxon>
        <taxon>Candidatus Competibacter</taxon>
    </lineage>
</organism>